<evidence type="ECO:0000313" key="3">
    <source>
        <dbReference type="Proteomes" id="UP000799770"/>
    </source>
</evidence>
<reference evidence="2" key="1">
    <citation type="journal article" date="2020" name="Stud. Mycol.">
        <title>101 Dothideomycetes genomes: a test case for predicting lifestyles and emergence of pathogens.</title>
        <authorList>
            <person name="Haridas S."/>
            <person name="Albert R."/>
            <person name="Binder M."/>
            <person name="Bloem J."/>
            <person name="Labutti K."/>
            <person name="Salamov A."/>
            <person name="Andreopoulos B."/>
            <person name="Baker S."/>
            <person name="Barry K."/>
            <person name="Bills G."/>
            <person name="Bluhm B."/>
            <person name="Cannon C."/>
            <person name="Castanera R."/>
            <person name="Culley D."/>
            <person name="Daum C."/>
            <person name="Ezra D."/>
            <person name="Gonzalez J."/>
            <person name="Henrissat B."/>
            <person name="Kuo A."/>
            <person name="Liang C."/>
            <person name="Lipzen A."/>
            <person name="Lutzoni F."/>
            <person name="Magnuson J."/>
            <person name="Mondo S."/>
            <person name="Nolan M."/>
            <person name="Ohm R."/>
            <person name="Pangilinan J."/>
            <person name="Park H.-J."/>
            <person name="Ramirez L."/>
            <person name="Alfaro M."/>
            <person name="Sun H."/>
            <person name="Tritt A."/>
            <person name="Yoshinaga Y."/>
            <person name="Zwiers L.-H."/>
            <person name="Turgeon B."/>
            <person name="Goodwin S."/>
            <person name="Spatafora J."/>
            <person name="Crous P."/>
            <person name="Grigoriev I."/>
        </authorList>
    </citation>
    <scope>NUCLEOTIDE SEQUENCE</scope>
    <source>
        <strain evidence="2">CBS 627.86</strain>
    </source>
</reference>
<dbReference type="InterPro" id="IPR029021">
    <property type="entry name" value="Prot-tyrosine_phosphatase-like"/>
</dbReference>
<keyword evidence="3" id="KW-1185">Reference proteome</keyword>
<feature type="domain" description="Tyrosine specific protein phosphatases" evidence="1">
    <location>
        <begin position="152"/>
        <end position="185"/>
    </location>
</feature>
<dbReference type="EMBL" id="ML977393">
    <property type="protein sequence ID" value="KAF2105245.1"/>
    <property type="molecule type" value="Genomic_DNA"/>
</dbReference>
<dbReference type="PROSITE" id="PS50056">
    <property type="entry name" value="TYR_PHOSPHATASE_2"/>
    <property type="match status" value="1"/>
</dbReference>
<dbReference type="PROSITE" id="PS00383">
    <property type="entry name" value="TYR_PHOSPHATASE_1"/>
    <property type="match status" value="1"/>
</dbReference>
<dbReference type="InterPro" id="IPR016130">
    <property type="entry name" value="Tyr_Pase_AS"/>
</dbReference>
<dbReference type="GO" id="GO:0004721">
    <property type="term" value="F:phosphoprotein phosphatase activity"/>
    <property type="evidence" value="ECO:0007669"/>
    <property type="project" value="InterPro"/>
</dbReference>
<dbReference type="PANTHER" id="PTHR31126:SF1">
    <property type="entry name" value="TYROSINE SPECIFIC PROTEIN PHOSPHATASES DOMAIN-CONTAINING PROTEIN"/>
    <property type="match status" value="1"/>
</dbReference>
<evidence type="ECO:0000313" key="2">
    <source>
        <dbReference type="EMBL" id="KAF2105245.1"/>
    </source>
</evidence>
<organism evidence="2 3">
    <name type="scientific">Lophiotrema nucula</name>
    <dbReference type="NCBI Taxonomy" id="690887"/>
    <lineage>
        <taxon>Eukaryota</taxon>
        <taxon>Fungi</taxon>
        <taxon>Dikarya</taxon>
        <taxon>Ascomycota</taxon>
        <taxon>Pezizomycotina</taxon>
        <taxon>Dothideomycetes</taxon>
        <taxon>Pleosporomycetidae</taxon>
        <taxon>Pleosporales</taxon>
        <taxon>Lophiotremataceae</taxon>
        <taxon>Lophiotrema</taxon>
    </lineage>
</organism>
<proteinExistence type="predicted"/>
<protein>
    <submittedName>
        <fullName evidence="2">Protein-tyrosine phosphatase-like protein</fullName>
    </submittedName>
</protein>
<dbReference type="Proteomes" id="UP000799770">
    <property type="component" value="Unassembled WGS sequence"/>
</dbReference>
<accession>A0A6A5YDW2</accession>
<dbReference type="SUPFAM" id="SSF52799">
    <property type="entry name" value="(Phosphotyrosine protein) phosphatases II"/>
    <property type="match status" value="1"/>
</dbReference>
<dbReference type="InterPro" id="IPR026893">
    <property type="entry name" value="Tyr/Ser_Pase_IphP-type"/>
</dbReference>
<evidence type="ECO:0000259" key="1">
    <source>
        <dbReference type="PROSITE" id="PS50056"/>
    </source>
</evidence>
<dbReference type="Pfam" id="PF13350">
    <property type="entry name" value="Y_phosphatase3"/>
    <property type="match status" value="1"/>
</dbReference>
<name>A0A6A5YDW2_9PLEO</name>
<gene>
    <name evidence="2" type="ORF">BDV96DRAFT_509715</name>
</gene>
<dbReference type="AlphaFoldDB" id="A0A6A5YDW2"/>
<dbReference type="PANTHER" id="PTHR31126">
    <property type="entry name" value="TYROSINE-PROTEIN PHOSPHATASE"/>
    <property type="match status" value="1"/>
</dbReference>
<dbReference type="InterPro" id="IPR000387">
    <property type="entry name" value="Tyr_Pase_dom"/>
</dbReference>
<dbReference type="Gene3D" id="3.90.190.10">
    <property type="entry name" value="Protein tyrosine phosphatase superfamily"/>
    <property type="match status" value="1"/>
</dbReference>
<sequence>MENIVPGTPSTLPSPPFVTLEGIPNFRDLGGWPIAGRATRCVRRNRIFRCGEPTKATAADIAKVKSLGVSCVFDLRSNPEIERRLGSDKAGAGGQGAADWPGVERRFVPIFPDQSYDPVSLAASHKDYMSEDARGMVRAYKAILEHGAGACKSVIERILDEPDGAVMVHCTAGKDRTGVLCALLLSLCGVEDAVVAEEYCLTGLGLAPWMHLIVRAIMESVGSAEDAARRMAEAREESMLGFLEMLRSEYGGAEGYLGHVCGISGERLKRLKNILVIDEGPVCGV</sequence>
<dbReference type="OrthoDB" id="449382at2759"/>